<dbReference type="GO" id="GO:0042256">
    <property type="term" value="P:cytosolic ribosome assembly"/>
    <property type="evidence" value="ECO:0007669"/>
    <property type="project" value="TreeGrafter"/>
</dbReference>
<reference evidence="4" key="1">
    <citation type="submission" date="2016-06" db="UniProtKB">
        <authorList>
            <consortium name="WormBaseParasite"/>
        </authorList>
    </citation>
    <scope>IDENTIFICATION</scope>
</reference>
<dbReference type="GO" id="GO:1990904">
    <property type="term" value="C:ribonucleoprotein complex"/>
    <property type="evidence" value="ECO:0007669"/>
    <property type="project" value="TreeGrafter"/>
</dbReference>
<dbReference type="PANTHER" id="PTHR42908">
    <property type="entry name" value="TRANSLATION ELONGATION FACTOR-RELATED"/>
    <property type="match status" value="1"/>
</dbReference>
<dbReference type="PROSITE" id="PS51722">
    <property type="entry name" value="G_TR_2"/>
    <property type="match status" value="1"/>
</dbReference>
<dbReference type="Gene3D" id="3.40.50.300">
    <property type="entry name" value="P-loop containing nucleotide triphosphate hydrolases"/>
    <property type="match status" value="1"/>
</dbReference>
<dbReference type="PRINTS" id="PR00315">
    <property type="entry name" value="ELONGATNFCT"/>
</dbReference>
<dbReference type="InterPro" id="IPR027417">
    <property type="entry name" value="P-loop_NTPase"/>
</dbReference>
<dbReference type="OrthoDB" id="364892at2759"/>
<sequence length="244" mass="27628">MPVCKTTMADALLATNGIVSIRQAGKLRYMDNTEAEQERGITMKSSVVESYLINLVDSPGHVDFSSEVSTAVRLCDGAIVVVDVVEGVCPQTRTVLRQAWNERLTLVLVLNKIDRLVLELKLTPLQAYEVLCRTIEQVNSVLAEMFTADVVRQRDAWQSADVLQVNFSKPNMPLMHCLLYVTFFFVMNSRRGKPHSHEDLLFSSRNWQPKPLGSARLGVVLNRMTAELPTTKVVWRWRGWNVRP</sequence>
<gene>
    <name evidence="2" type="ORF">ECPE_LOCUS1040</name>
</gene>
<name>A0A183A255_9TREM</name>
<dbReference type="WBParaSite" id="ECPE_0000104001-mRNA-1">
    <property type="protein sequence ID" value="ECPE_0000104001-mRNA-1"/>
    <property type="gene ID" value="ECPE_0000104001"/>
</dbReference>
<dbReference type="GO" id="GO:0005525">
    <property type="term" value="F:GTP binding"/>
    <property type="evidence" value="ECO:0007669"/>
    <property type="project" value="InterPro"/>
</dbReference>
<dbReference type="NCBIfam" id="TIGR00231">
    <property type="entry name" value="small_GTP"/>
    <property type="match status" value="1"/>
</dbReference>
<evidence type="ECO:0000313" key="4">
    <source>
        <dbReference type="WBParaSite" id="ECPE_0000104001-mRNA-1"/>
    </source>
</evidence>
<dbReference type="GO" id="GO:0005829">
    <property type="term" value="C:cytosol"/>
    <property type="evidence" value="ECO:0007669"/>
    <property type="project" value="TreeGrafter"/>
</dbReference>
<dbReference type="SUPFAM" id="SSF52540">
    <property type="entry name" value="P-loop containing nucleoside triphosphate hydrolases"/>
    <property type="match status" value="1"/>
</dbReference>
<dbReference type="Proteomes" id="UP000272942">
    <property type="component" value="Unassembled WGS sequence"/>
</dbReference>
<protein>
    <submittedName>
        <fullName evidence="4">Tr-type G domain-containing protein</fullName>
    </submittedName>
</protein>
<dbReference type="GO" id="GO:0043022">
    <property type="term" value="F:ribosome binding"/>
    <property type="evidence" value="ECO:0007669"/>
    <property type="project" value="TreeGrafter"/>
</dbReference>
<dbReference type="InterPro" id="IPR000795">
    <property type="entry name" value="T_Tr_GTP-bd_dom"/>
</dbReference>
<reference evidence="2 3" key="2">
    <citation type="submission" date="2018-11" db="EMBL/GenBank/DDBJ databases">
        <authorList>
            <consortium name="Pathogen Informatics"/>
        </authorList>
    </citation>
    <scope>NUCLEOTIDE SEQUENCE [LARGE SCALE GENOMIC DNA]</scope>
    <source>
        <strain evidence="2 3">Egypt</strain>
    </source>
</reference>
<accession>A0A183A255</accession>
<evidence type="ECO:0000313" key="2">
    <source>
        <dbReference type="EMBL" id="VDP32315.1"/>
    </source>
</evidence>
<dbReference type="InterPro" id="IPR005225">
    <property type="entry name" value="Small_GTP-bd"/>
</dbReference>
<organism evidence="4">
    <name type="scientific">Echinostoma caproni</name>
    <dbReference type="NCBI Taxonomy" id="27848"/>
    <lineage>
        <taxon>Eukaryota</taxon>
        <taxon>Metazoa</taxon>
        <taxon>Spiralia</taxon>
        <taxon>Lophotrochozoa</taxon>
        <taxon>Platyhelminthes</taxon>
        <taxon>Trematoda</taxon>
        <taxon>Digenea</taxon>
        <taxon>Plagiorchiida</taxon>
        <taxon>Echinostomata</taxon>
        <taxon>Echinostomatoidea</taxon>
        <taxon>Echinostomatidae</taxon>
        <taxon>Echinostoma</taxon>
    </lineage>
</organism>
<feature type="domain" description="Tr-type G" evidence="1">
    <location>
        <begin position="1"/>
        <end position="212"/>
    </location>
</feature>
<dbReference type="PANTHER" id="PTHR42908:SF3">
    <property type="entry name" value="ELONGATION FACTOR-LIKE GTPASE 1"/>
    <property type="match status" value="1"/>
</dbReference>
<evidence type="ECO:0000259" key="1">
    <source>
        <dbReference type="PROSITE" id="PS51722"/>
    </source>
</evidence>
<keyword evidence="3" id="KW-1185">Reference proteome</keyword>
<proteinExistence type="predicted"/>
<dbReference type="EMBL" id="UZAN01004847">
    <property type="protein sequence ID" value="VDP32315.1"/>
    <property type="molecule type" value="Genomic_DNA"/>
</dbReference>
<dbReference type="Pfam" id="PF00009">
    <property type="entry name" value="GTP_EFTU"/>
    <property type="match status" value="1"/>
</dbReference>
<evidence type="ECO:0000313" key="3">
    <source>
        <dbReference type="Proteomes" id="UP000272942"/>
    </source>
</evidence>
<dbReference type="GO" id="GO:0003924">
    <property type="term" value="F:GTPase activity"/>
    <property type="evidence" value="ECO:0007669"/>
    <property type="project" value="InterPro"/>
</dbReference>
<dbReference type="AlphaFoldDB" id="A0A183A255"/>